<reference evidence="2" key="1">
    <citation type="journal article" date="2014" name="Int. J. Syst. Evol. Microbiol.">
        <title>Complete genome sequence of Corynebacterium casei LMG S-19264T (=DSM 44701T), isolated from a smear-ripened cheese.</title>
        <authorList>
            <consortium name="US DOE Joint Genome Institute (JGI-PGF)"/>
            <person name="Walter F."/>
            <person name="Albersmeier A."/>
            <person name="Kalinowski J."/>
            <person name="Ruckert C."/>
        </authorList>
    </citation>
    <scope>NUCLEOTIDE SEQUENCE</scope>
    <source>
        <strain evidence="2">VKM Ac-1020</strain>
    </source>
</reference>
<dbReference type="Proteomes" id="UP001142462">
    <property type="component" value="Unassembled WGS sequence"/>
</dbReference>
<organism evidence="2 3">
    <name type="scientific">Microbacterium barkeri</name>
    <dbReference type="NCBI Taxonomy" id="33917"/>
    <lineage>
        <taxon>Bacteria</taxon>
        <taxon>Bacillati</taxon>
        <taxon>Actinomycetota</taxon>
        <taxon>Actinomycetes</taxon>
        <taxon>Micrococcales</taxon>
        <taxon>Microbacteriaceae</taxon>
        <taxon>Microbacterium</taxon>
    </lineage>
</organism>
<keyword evidence="3" id="KW-1185">Reference proteome</keyword>
<evidence type="ECO:0000313" key="2">
    <source>
        <dbReference type="EMBL" id="GLJ61395.1"/>
    </source>
</evidence>
<protein>
    <recommendedName>
        <fullName evidence="4">DUF624 domain-containing protein</fullName>
    </recommendedName>
</protein>
<dbReference type="AlphaFoldDB" id="A0A9W6H2N7"/>
<accession>A0A9W6H2N7</accession>
<keyword evidence="1" id="KW-1133">Transmembrane helix</keyword>
<comment type="caution">
    <text evidence="2">The sequence shown here is derived from an EMBL/GenBank/DDBJ whole genome shotgun (WGS) entry which is preliminary data.</text>
</comment>
<proteinExistence type="predicted"/>
<feature type="transmembrane region" description="Helical" evidence="1">
    <location>
        <begin position="24"/>
        <end position="48"/>
    </location>
</feature>
<gene>
    <name evidence="2" type="ORF">GCM10017576_15240</name>
</gene>
<keyword evidence="1" id="KW-0472">Membrane</keyword>
<keyword evidence="1" id="KW-0812">Transmembrane</keyword>
<dbReference type="EMBL" id="BSEJ01000006">
    <property type="protein sequence ID" value="GLJ61395.1"/>
    <property type="molecule type" value="Genomic_DNA"/>
</dbReference>
<evidence type="ECO:0008006" key="4">
    <source>
        <dbReference type="Google" id="ProtNLM"/>
    </source>
</evidence>
<dbReference type="RefSeq" id="WP_271173106.1">
    <property type="nucleotide sequence ID" value="NZ_BSEJ01000006.1"/>
</dbReference>
<sequence length="227" mass="23802">MAAELVDEVGTGVLSRATAVVYRWIVLAAFLALMGAPTLLAWMALGLADGVSPALYVVALLPVAPALSAALYAQRAWAEAPDLRPARALWRGLARNAKDVALWWAPVLAAAAILVVNATGADAAPGGAVLRPVAIVLLAVLVLWSGHLLVVTAYFSFRTRDALRIAAAELFSQWRATLGFASLAIVAAAVVALASEAVLLLCAWAFALLLRSVSRPVEADVKARFTR</sequence>
<evidence type="ECO:0000256" key="1">
    <source>
        <dbReference type="SAM" id="Phobius"/>
    </source>
</evidence>
<feature type="transmembrane region" description="Helical" evidence="1">
    <location>
        <begin position="133"/>
        <end position="157"/>
    </location>
</feature>
<reference evidence="2" key="2">
    <citation type="submission" date="2023-01" db="EMBL/GenBank/DDBJ databases">
        <authorList>
            <person name="Sun Q."/>
            <person name="Evtushenko L."/>
        </authorList>
    </citation>
    <scope>NUCLEOTIDE SEQUENCE</scope>
    <source>
        <strain evidence="2">VKM Ac-1020</strain>
    </source>
</reference>
<evidence type="ECO:0000313" key="3">
    <source>
        <dbReference type="Proteomes" id="UP001142462"/>
    </source>
</evidence>
<feature type="transmembrane region" description="Helical" evidence="1">
    <location>
        <begin position="54"/>
        <end position="73"/>
    </location>
</feature>
<feature type="transmembrane region" description="Helical" evidence="1">
    <location>
        <begin position="100"/>
        <end position="121"/>
    </location>
</feature>
<name>A0A9W6H2N7_9MICO</name>
<feature type="transmembrane region" description="Helical" evidence="1">
    <location>
        <begin position="178"/>
        <end position="207"/>
    </location>
</feature>